<organism evidence="2 3">
    <name type="scientific">Streptomyces millisiae</name>
    <dbReference type="NCBI Taxonomy" id="3075542"/>
    <lineage>
        <taxon>Bacteria</taxon>
        <taxon>Bacillati</taxon>
        <taxon>Actinomycetota</taxon>
        <taxon>Actinomycetes</taxon>
        <taxon>Kitasatosporales</taxon>
        <taxon>Streptomycetaceae</taxon>
        <taxon>Streptomyces</taxon>
    </lineage>
</organism>
<evidence type="ECO:0000256" key="1">
    <source>
        <dbReference type="SAM" id="SignalP"/>
    </source>
</evidence>
<evidence type="ECO:0008006" key="4">
    <source>
        <dbReference type="Google" id="ProtNLM"/>
    </source>
</evidence>
<dbReference type="Proteomes" id="UP001183420">
    <property type="component" value="Unassembled WGS sequence"/>
</dbReference>
<dbReference type="EMBL" id="JAVREM010000006">
    <property type="protein sequence ID" value="MDT0318382.1"/>
    <property type="molecule type" value="Genomic_DNA"/>
</dbReference>
<comment type="caution">
    <text evidence="2">The sequence shown here is derived from an EMBL/GenBank/DDBJ whole genome shotgun (WGS) entry which is preliminary data.</text>
</comment>
<keyword evidence="3" id="KW-1185">Reference proteome</keyword>
<name>A0ABU2LLB7_9ACTN</name>
<reference evidence="3" key="1">
    <citation type="submission" date="2023-07" db="EMBL/GenBank/DDBJ databases">
        <title>30 novel species of actinomycetes from the DSMZ collection.</title>
        <authorList>
            <person name="Nouioui I."/>
        </authorList>
    </citation>
    <scope>NUCLEOTIDE SEQUENCE [LARGE SCALE GENOMIC DNA]</scope>
    <source>
        <strain evidence="3">DSM 44918</strain>
    </source>
</reference>
<feature type="chain" id="PRO_5045646360" description="Secreted protein" evidence="1">
    <location>
        <begin position="21"/>
        <end position="163"/>
    </location>
</feature>
<proteinExistence type="predicted"/>
<accession>A0ABU2LLB7</accession>
<evidence type="ECO:0000313" key="2">
    <source>
        <dbReference type="EMBL" id="MDT0318382.1"/>
    </source>
</evidence>
<evidence type="ECO:0000313" key="3">
    <source>
        <dbReference type="Proteomes" id="UP001183420"/>
    </source>
</evidence>
<feature type="signal peptide" evidence="1">
    <location>
        <begin position="1"/>
        <end position="20"/>
    </location>
</feature>
<dbReference type="RefSeq" id="WP_311597028.1">
    <property type="nucleotide sequence ID" value="NZ_JAVREM010000006.1"/>
</dbReference>
<gene>
    <name evidence="2" type="ORF">RNC47_08560</name>
</gene>
<sequence>MVAAVAALLAGQLLVGSASAAPASDYTAQARAAGLTATQADALQDRVDDFLASHPTARQIAADRLAIPGGAVTLDVPGTDVGVTAISCSSGWLCIRDGYGDRYDYYYCGLYEFWGIGNGEFNNNQSSGTVARFYNENGSLRWTNTAKDTGTASWTPVWFVRPC</sequence>
<protein>
    <recommendedName>
        <fullName evidence="4">Secreted protein</fullName>
    </recommendedName>
</protein>
<keyword evidence="1" id="KW-0732">Signal</keyword>